<dbReference type="KEGG" id="cdip:ERS451417_02337"/>
<dbReference type="InterPro" id="IPR038475">
    <property type="entry name" value="RecG_C_sf"/>
</dbReference>
<dbReference type="InterPro" id="IPR007421">
    <property type="entry name" value="Schlafen_AlbA_2_dom"/>
</dbReference>
<name>A0A811G3M5_CORDP</name>
<dbReference type="Pfam" id="PF04326">
    <property type="entry name" value="SLFN_AlbA_2"/>
    <property type="match status" value="1"/>
</dbReference>
<evidence type="ECO:0000313" key="2">
    <source>
        <dbReference type="EMBL" id="CAB0577944.1"/>
    </source>
</evidence>
<gene>
    <name evidence="2" type="ORF">CIP107547_00036</name>
</gene>
<dbReference type="Proteomes" id="UP000480222">
    <property type="component" value="Unassembled WGS sequence"/>
</dbReference>
<dbReference type="GeneID" id="29422776"/>
<proteinExistence type="predicted"/>
<feature type="domain" description="Schlafen AlbA-2" evidence="1">
    <location>
        <begin position="22"/>
        <end position="137"/>
    </location>
</feature>
<dbReference type="Pfam" id="PF13749">
    <property type="entry name" value="HATPase_c_4"/>
    <property type="match status" value="1"/>
</dbReference>
<dbReference type="RefSeq" id="WP_014319558.1">
    <property type="nucleotide sequence ID" value="NZ_CP040523.1"/>
</dbReference>
<dbReference type="PANTHER" id="PTHR30595:SF6">
    <property type="entry name" value="SCHLAFEN ALBA-2 DOMAIN-CONTAINING PROTEIN"/>
    <property type="match status" value="1"/>
</dbReference>
<dbReference type="Gene3D" id="3.30.565.60">
    <property type="match status" value="1"/>
</dbReference>
<dbReference type="Gene3D" id="3.30.950.30">
    <property type="entry name" value="Schlafen, AAA domain"/>
    <property type="match status" value="1"/>
</dbReference>
<organism evidence="2 3">
    <name type="scientific">Corynebacterium diphtheriae</name>
    <dbReference type="NCBI Taxonomy" id="1717"/>
    <lineage>
        <taxon>Bacteria</taxon>
        <taxon>Bacillati</taxon>
        <taxon>Actinomycetota</taxon>
        <taxon>Actinomycetes</taxon>
        <taxon>Mycobacteriales</taxon>
        <taxon>Corynebacteriaceae</taxon>
        <taxon>Corynebacterium</taxon>
    </lineage>
</organism>
<dbReference type="EMBL" id="CADDAV010000001">
    <property type="protein sequence ID" value="CAB0577944.1"/>
    <property type="molecule type" value="Genomic_DNA"/>
</dbReference>
<dbReference type="InterPro" id="IPR038461">
    <property type="entry name" value="Schlafen_AlbA_2_dom_sf"/>
</dbReference>
<reference evidence="2 3" key="1">
    <citation type="submission" date="2020-02" db="EMBL/GenBank/DDBJ databases">
        <authorList>
            <person name="Brisse S."/>
        </authorList>
    </citation>
    <scope>NUCLEOTIDE SEQUENCE [LARGE SCALE GENOMIC DNA]</scope>
    <source>
        <strain evidence="2">CIP107547</strain>
    </source>
</reference>
<dbReference type="AlphaFoldDB" id="A0A811G3M5"/>
<evidence type="ECO:0000259" key="1">
    <source>
        <dbReference type="Pfam" id="PF04326"/>
    </source>
</evidence>
<protein>
    <submittedName>
        <fullName evidence="2">Transcriptional regulator</fullName>
    </submittedName>
</protein>
<sequence length="571" mass="63066">MNWTLDSLTEQLAEFRRLHRDSTDIEVKRASELPENLPETTCAFANMPSGGTIILGVDENRDFEVVGVADAAALEEALISQTRNSVKPAPMIECETFTLEGKQVLVAQVNPVPLQNRPAHYRSVAYLRQSDGDYEMNDADLALVEIQKLSHSENFQFDVVPVLNSSIRDLDSVRVKSFLEAARAGSRILSKKIDDQELLETLNIVTVKGELTLAGIYALGEYPQGKAPQLRITAAVQLPREGSSVRTRNMQDFEGPLPDLLESALTWVRQNAPTRNVYDSSGNMRKESVYPLPAVRELIANALVHRDLSPNSDGKWVEIRLCDDRLVISNPGGLRGVSVKQLESATLSKNAVNPRLYDIAKRVRTEADYSVIEGEGAGIQEVLRQTRQALLAKPQLIDTGVQFTAILYGASVFSEAELEWLRSIGGDGLTAVEKHLLVGLRKGESWHLSRILNEFSPITVAEAEKLMHGLKKRGFIESDNKTFALGAHSENQAPRVEKGETTLAKITKNAPTVARALELKSQQSFEELLRTTGLSQGQLRFALDKLQAVGLVVREGGWGVHGTTYHWSVQT</sequence>
<comment type="caution">
    <text evidence="2">The sequence shown here is derived from an EMBL/GenBank/DDBJ whole genome shotgun (WGS) entry which is preliminary data.</text>
</comment>
<evidence type="ECO:0000313" key="3">
    <source>
        <dbReference type="Proteomes" id="UP000480222"/>
    </source>
</evidence>
<accession>A0A811G3M5</accession>
<dbReference type="PANTHER" id="PTHR30595">
    <property type="entry name" value="GLPR-RELATED TRANSCRIPTIONAL REPRESSOR"/>
    <property type="match status" value="1"/>
</dbReference>